<accession>A0ABS0GPV8</accession>
<keyword evidence="3" id="KW-0731">Sigma factor</keyword>
<dbReference type="InterPro" id="IPR036388">
    <property type="entry name" value="WH-like_DNA-bd_sf"/>
</dbReference>
<dbReference type="PANTHER" id="PTHR43133">
    <property type="entry name" value="RNA POLYMERASE ECF-TYPE SIGMA FACTO"/>
    <property type="match status" value="1"/>
</dbReference>
<keyword evidence="5" id="KW-0804">Transcription</keyword>
<dbReference type="CDD" id="cd06171">
    <property type="entry name" value="Sigma70_r4"/>
    <property type="match status" value="1"/>
</dbReference>
<evidence type="ECO:0000256" key="4">
    <source>
        <dbReference type="ARBA" id="ARBA00023125"/>
    </source>
</evidence>
<evidence type="ECO:0000313" key="8">
    <source>
        <dbReference type="EMBL" id="MBF9128205.1"/>
    </source>
</evidence>
<keyword evidence="9" id="KW-1185">Reference proteome</keyword>
<gene>
    <name evidence="8" type="ORF">I0C86_04235</name>
</gene>
<dbReference type="InterPro" id="IPR014284">
    <property type="entry name" value="RNA_pol_sigma-70_dom"/>
</dbReference>
<evidence type="ECO:0000256" key="5">
    <source>
        <dbReference type="ARBA" id="ARBA00023163"/>
    </source>
</evidence>
<reference evidence="8 9" key="1">
    <citation type="submission" date="2020-11" db="EMBL/GenBank/DDBJ databases">
        <title>A novel isolate from a Black sea contaminated sediment with potential to produce alkanes: Plantactinospora alkalitolerans sp. nov.</title>
        <authorList>
            <person name="Carro L."/>
            <person name="Veyisoglu A."/>
            <person name="Guven K."/>
            <person name="Schumann P."/>
            <person name="Klenk H.-P."/>
            <person name="Sahin N."/>
        </authorList>
    </citation>
    <scope>NUCLEOTIDE SEQUENCE [LARGE SCALE GENOMIC DNA]</scope>
    <source>
        <strain evidence="8 9">S1510</strain>
    </source>
</reference>
<evidence type="ECO:0000313" key="9">
    <source>
        <dbReference type="Proteomes" id="UP000638560"/>
    </source>
</evidence>
<proteinExistence type="inferred from homology"/>
<dbReference type="InterPro" id="IPR013325">
    <property type="entry name" value="RNA_pol_sigma_r2"/>
</dbReference>
<protein>
    <submittedName>
        <fullName evidence="8">SigE family RNA polymerase sigma factor</fullName>
    </submittedName>
</protein>
<dbReference type="InterPro" id="IPR013324">
    <property type="entry name" value="RNA_pol_sigma_r3/r4-like"/>
</dbReference>
<evidence type="ECO:0000256" key="1">
    <source>
        <dbReference type="ARBA" id="ARBA00010641"/>
    </source>
</evidence>
<evidence type="ECO:0000259" key="6">
    <source>
        <dbReference type="Pfam" id="PF04542"/>
    </source>
</evidence>
<dbReference type="Pfam" id="PF04542">
    <property type="entry name" value="Sigma70_r2"/>
    <property type="match status" value="1"/>
</dbReference>
<dbReference type="NCBIfam" id="TIGR02983">
    <property type="entry name" value="SigE-fam_strep"/>
    <property type="match status" value="1"/>
</dbReference>
<comment type="caution">
    <text evidence="8">The sequence shown here is derived from an EMBL/GenBank/DDBJ whole genome shotgun (WGS) entry which is preliminary data.</text>
</comment>
<evidence type="ECO:0000256" key="3">
    <source>
        <dbReference type="ARBA" id="ARBA00023082"/>
    </source>
</evidence>
<dbReference type="SUPFAM" id="SSF88946">
    <property type="entry name" value="Sigma2 domain of RNA polymerase sigma factors"/>
    <property type="match status" value="1"/>
</dbReference>
<organism evidence="8 9">
    <name type="scientific">Plantactinospora alkalitolerans</name>
    <dbReference type="NCBI Taxonomy" id="2789879"/>
    <lineage>
        <taxon>Bacteria</taxon>
        <taxon>Bacillati</taxon>
        <taxon>Actinomycetota</taxon>
        <taxon>Actinomycetes</taxon>
        <taxon>Micromonosporales</taxon>
        <taxon>Micromonosporaceae</taxon>
        <taxon>Plantactinospora</taxon>
    </lineage>
</organism>
<dbReference type="InterPro" id="IPR039425">
    <property type="entry name" value="RNA_pol_sigma-70-like"/>
</dbReference>
<dbReference type="SUPFAM" id="SSF88659">
    <property type="entry name" value="Sigma3 and sigma4 domains of RNA polymerase sigma factors"/>
    <property type="match status" value="1"/>
</dbReference>
<dbReference type="Pfam" id="PF04545">
    <property type="entry name" value="Sigma70_r4"/>
    <property type="match status" value="1"/>
</dbReference>
<dbReference type="EMBL" id="JADPUN010000062">
    <property type="protein sequence ID" value="MBF9128205.1"/>
    <property type="molecule type" value="Genomic_DNA"/>
</dbReference>
<keyword evidence="2" id="KW-0805">Transcription regulation</keyword>
<evidence type="ECO:0000259" key="7">
    <source>
        <dbReference type="Pfam" id="PF04545"/>
    </source>
</evidence>
<dbReference type="RefSeq" id="WP_196199863.1">
    <property type="nucleotide sequence ID" value="NZ_JADPUN010000062.1"/>
</dbReference>
<evidence type="ECO:0000256" key="2">
    <source>
        <dbReference type="ARBA" id="ARBA00023015"/>
    </source>
</evidence>
<dbReference type="Gene3D" id="1.10.1740.10">
    <property type="match status" value="1"/>
</dbReference>
<sequence>MVDDFGSFVRDRTPALLRYGFVLAGNPHDAADLAQEALARLGARWSRVSSRGDPEGYVRATMARLHISWWRRRRREHPVWAVPERSYVDAGIAEADGDLGLWRAVADLPARQRVVLMLRYHAQLTDEEIARLLGISRGTVRSQAARGLDKLRDVAESRVDARVNGR</sequence>
<dbReference type="InterPro" id="IPR007630">
    <property type="entry name" value="RNA_pol_sigma70_r4"/>
</dbReference>
<dbReference type="Gene3D" id="1.10.10.10">
    <property type="entry name" value="Winged helix-like DNA-binding domain superfamily/Winged helix DNA-binding domain"/>
    <property type="match status" value="1"/>
</dbReference>
<name>A0ABS0GPV8_9ACTN</name>
<dbReference type="PANTHER" id="PTHR43133:SF50">
    <property type="entry name" value="ECF RNA POLYMERASE SIGMA FACTOR SIGM"/>
    <property type="match status" value="1"/>
</dbReference>
<dbReference type="NCBIfam" id="TIGR02937">
    <property type="entry name" value="sigma70-ECF"/>
    <property type="match status" value="1"/>
</dbReference>
<dbReference type="InterPro" id="IPR007627">
    <property type="entry name" value="RNA_pol_sigma70_r2"/>
</dbReference>
<comment type="similarity">
    <text evidence="1">Belongs to the sigma-70 factor family. ECF subfamily.</text>
</comment>
<dbReference type="Proteomes" id="UP000638560">
    <property type="component" value="Unassembled WGS sequence"/>
</dbReference>
<feature type="domain" description="RNA polymerase sigma-70 region 2" evidence="6">
    <location>
        <begin position="10"/>
        <end position="75"/>
    </location>
</feature>
<keyword evidence="4" id="KW-0238">DNA-binding</keyword>
<feature type="domain" description="RNA polymerase sigma-70 region 4" evidence="7">
    <location>
        <begin position="105"/>
        <end position="152"/>
    </location>
</feature>
<dbReference type="InterPro" id="IPR014325">
    <property type="entry name" value="RNA_pol_sigma-E_actinobac"/>
</dbReference>